<evidence type="ECO:0000313" key="3">
    <source>
        <dbReference type="Proteomes" id="UP001642540"/>
    </source>
</evidence>
<proteinExistence type="predicted"/>
<accession>A0ABP1QHL0</accession>
<dbReference type="EMBL" id="CAXLJM020000034">
    <property type="protein sequence ID" value="CAL8103296.1"/>
    <property type="molecule type" value="Genomic_DNA"/>
</dbReference>
<protein>
    <submittedName>
        <fullName evidence="2">Uncharacterized protein</fullName>
    </submittedName>
</protein>
<evidence type="ECO:0000313" key="2">
    <source>
        <dbReference type="EMBL" id="CAL8103296.1"/>
    </source>
</evidence>
<evidence type="ECO:0000256" key="1">
    <source>
        <dbReference type="SAM" id="SignalP"/>
    </source>
</evidence>
<keyword evidence="3" id="KW-1185">Reference proteome</keyword>
<keyword evidence="1" id="KW-0732">Signal</keyword>
<comment type="caution">
    <text evidence="2">The sequence shown here is derived from an EMBL/GenBank/DDBJ whole genome shotgun (WGS) entry which is preliminary data.</text>
</comment>
<reference evidence="2 3" key="1">
    <citation type="submission" date="2024-08" db="EMBL/GenBank/DDBJ databases">
        <authorList>
            <person name="Cucini C."/>
            <person name="Frati F."/>
        </authorList>
    </citation>
    <scope>NUCLEOTIDE SEQUENCE [LARGE SCALE GENOMIC DNA]</scope>
</reference>
<gene>
    <name evidence="2" type="ORF">ODALV1_LOCUS11407</name>
</gene>
<sequence length="229" mass="24889">MTGGKFLFFSAIALTWISLTQATGIATAGDIIDQMSSSADVAYRLKQAIKAAKQIENGPLQETVRNNFLNTLSLMANASAVTGTNVSRSAATLIRGFVQDSFNLGSIATYLPRLIFLDGPSQFIETLRLVRTNQIRIPSDMDSAMDTLINFASSVRDAPVVNNLANPFLSFFPNVFRGAESLAGNVLYNVFAWLAPVQPDDININSVSTLNQRWDSRSSTTAKSSFFSD</sequence>
<name>A0ABP1QHL0_9HEXA</name>
<feature type="chain" id="PRO_5045471654" evidence="1">
    <location>
        <begin position="23"/>
        <end position="229"/>
    </location>
</feature>
<organism evidence="2 3">
    <name type="scientific">Orchesella dallaii</name>
    <dbReference type="NCBI Taxonomy" id="48710"/>
    <lineage>
        <taxon>Eukaryota</taxon>
        <taxon>Metazoa</taxon>
        <taxon>Ecdysozoa</taxon>
        <taxon>Arthropoda</taxon>
        <taxon>Hexapoda</taxon>
        <taxon>Collembola</taxon>
        <taxon>Entomobryomorpha</taxon>
        <taxon>Entomobryoidea</taxon>
        <taxon>Orchesellidae</taxon>
        <taxon>Orchesellinae</taxon>
        <taxon>Orchesella</taxon>
    </lineage>
</organism>
<feature type="signal peptide" evidence="1">
    <location>
        <begin position="1"/>
        <end position="22"/>
    </location>
</feature>
<dbReference type="Proteomes" id="UP001642540">
    <property type="component" value="Unassembled WGS sequence"/>
</dbReference>